<accession>A0A8J1TDX3</accession>
<evidence type="ECO:0000256" key="1">
    <source>
        <dbReference type="ARBA" id="ARBA00004651"/>
    </source>
</evidence>
<evidence type="ECO:0000256" key="3">
    <source>
        <dbReference type="ARBA" id="ARBA00022692"/>
    </source>
</evidence>
<gene>
    <name evidence="6" type="ORF">OFUS_LOCUS22432</name>
</gene>
<comment type="caution">
    <text evidence="6">The sequence shown here is derived from an EMBL/GenBank/DDBJ whole genome shotgun (WGS) entry which is preliminary data.</text>
</comment>
<dbReference type="PROSITE" id="PS50262">
    <property type="entry name" value="G_PROTEIN_RECEP_F1_2"/>
    <property type="match status" value="1"/>
</dbReference>
<dbReference type="SUPFAM" id="SSF81321">
    <property type="entry name" value="Family A G protein-coupled receptor-like"/>
    <property type="match status" value="1"/>
</dbReference>
<organism evidence="6 7">
    <name type="scientific">Owenia fusiformis</name>
    <name type="common">Polychaete worm</name>
    <dbReference type="NCBI Taxonomy" id="6347"/>
    <lineage>
        <taxon>Eukaryota</taxon>
        <taxon>Metazoa</taxon>
        <taxon>Spiralia</taxon>
        <taxon>Lophotrochozoa</taxon>
        <taxon>Annelida</taxon>
        <taxon>Polychaeta</taxon>
        <taxon>Sedentaria</taxon>
        <taxon>Canalipalpata</taxon>
        <taxon>Sabellida</taxon>
        <taxon>Oweniida</taxon>
        <taxon>Oweniidae</taxon>
        <taxon>Owenia</taxon>
    </lineage>
</organism>
<keyword evidence="7" id="KW-1185">Reference proteome</keyword>
<dbReference type="PANTHER" id="PTHR22750">
    <property type="entry name" value="G-PROTEIN COUPLED RECEPTOR"/>
    <property type="match status" value="1"/>
</dbReference>
<dbReference type="Pfam" id="PF00001">
    <property type="entry name" value="7tm_1"/>
    <property type="match status" value="1"/>
</dbReference>
<dbReference type="PRINTS" id="PR00237">
    <property type="entry name" value="GPCRRHODOPSN"/>
</dbReference>
<dbReference type="AlphaFoldDB" id="A0A8J1TDX3"/>
<proteinExistence type="predicted"/>
<dbReference type="EMBL" id="CAIIXF020000011">
    <property type="protein sequence ID" value="CAH1798271.1"/>
    <property type="molecule type" value="Genomic_DNA"/>
</dbReference>
<evidence type="ECO:0000256" key="2">
    <source>
        <dbReference type="ARBA" id="ARBA00022475"/>
    </source>
</evidence>
<keyword evidence="5" id="KW-0472">Membrane</keyword>
<evidence type="ECO:0000256" key="4">
    <source>
        <dbReference type="ARBA" id="ARBA00022989"/>
    </source>
</evidence>
<dbReference type="GO" id="GO:0004930">
    <property type="term" value="F:G protein-coupled receptor activity"/>
    <property type="evidence" value="ECO:0007669"/>
    <property type="project" value="InterPro"/>
</dbReference>
<reference evidence="6" key="1">
    <citation type="submission" date="2022-03" db="EMBL/GenBank/DDBJ databases">
        <authorList>
            <person name="Martin C."/>
        </authorList>
    </citation>
    <scope>NUCLEOTIDE SEQUENCE</scope>
</reference>
<protein>
    <submittedName>
        <fullName evidence="6">Uncharacterized protein</fullName>
    </submittedName>
</protein>
<dbReference type="CDD" id="cd00637">
    <property type="entry name" value="7tm_classA_rhodopsin-like"/>
    <property type="match status" value="1"/>
</dbReference>
<comment type="subcellular location">
    <subcellularLocation>
        <location evidence="1">Cell membrane</location>
        <topology evidence="1">Multi-pass membrane protein</topology>
    </subcellularLocation>
</comment>
<dbReference type="InterPro" id="IPR017452">
    <property type="entry name" value="GPCR_Rhodpsn_7TM"/>
</dbReference>
<evidence type="ECO:0000313" key="7">
    <source>
        <dbReference type="Proteomes" id="UP000749559"/>
    </source>
</evidence>
<keyword evidence="3" id="KW-0812">Transmembrane</keyword>
<dbReference type="InterPro" id="IPR000276">
    <property type="entry name" value="GPCR_Rhodpsn"/>
</dbReference>
<dbReference type="Proteomes" id="UP000749559">
    <property type="component" value="Unassembled WGS sequence"/>
</dbReference>
<evidence type="ECO:0000313" key="6">
    <source>
        <dbReference type="EMBL" id="CAH1798271.1"/>
    </source>
</evidence>
<name>A0A8J1TDX3_OWEFU</name>
<evidence type="ECO:0000256" key="5">
    <source>
        <dbReference type="ARBA" id="ARBA00023136"/>
    </source>
</evidence>
<dbReference type="GO" id="GO:0005886">
    <property type="term" value="C:plasma membrane"/>
    <property type="evidence" value="ECO:0007669"/>
    <property type="project" value="UniProtKB-SubCell"/>
</dbReference>
<keyword evidence="4" id="KW-1133">Transmembrane helix</keyword>
<keyword evidence="2" id="KW-1003">Cell membrane</keyword>
<dbReference type="Gene3D" id="1.20.1070.10">
    <property type="entry name" value="Rhodopsin 7-helix transmembrane proteins"/>
    <property type="match status" value="1"/>
</dbReference>
<dbReference type="OrthoDB" id="9615015at2759"/>
<sequence length="347" mass="38733">MAELTYEISSNELANNTDWKYTDGNGTEFNLDSFLGLNEDKAPVIVFVVISTVLCLLSAGANLLSMIAIQHIPGNSTPIHMLYINLAVADMMGAVATFVSQIGTRISFNWVRDIPTLNVLGHTDAVGFVLLVFFYCGSAFTLLIFSILRYVAIAYPLKYSAIFTKKNIFVFVTICWIVSAVISAPGLCGIIFKRNPHCKPWNYVWPCIIGGVFIAVVALYARVSRGLWSRSNSAVSEHQADDNYKAFVTTLILTSTLLISMLPFVIFKILRLHAEQTDKITPFVFNNFICYLPYINFLSDPLVYGARTRDVREGYKHLLQSMGLNKEYDRRLQDGISAAKQTEDTGV</sequence>